<feature type="compositionally biased region" description="Polar residues" evidence="1">
    <location>
        <begin position="469"/>
        <end position="486"/>
    </location>
</feature>
<evidence type="ECO:0000313" key="2">
    <source>
        <dbReference type="EMBL" id="GIL46803.1"/>
    </source>
</evidence>
<dbReference type="EMBL" id="BNCO01000004">
    <property type="protein sequence ID" value="GIL46803.1"/>
    <property type="molecule type" value="Genomic_DNA"/>
</dbReference>
<feature type="region of interest" description="Disordered" evidence="1">
    <location>
        <begin position="468"/>
        <end position="501"/>
    </location>
</feature>
<feature type="region of interest" description="Disordered" evidence="1">
    <location>
        <begin position="1278"/>
        <end position="1392"/>
    </location>
</feature>
<reference evidence="2" key="1">
    <citation type="journal article" date="2021" name="Proc. Natl. Acad. Sci. U.S.A.">
        <title>Three genomes in the algal genus Volvox reveal the fate of a haploid sex-determining region after a transition to homothallism.</title>
        <authorList>
            <person name="Yamamoto K."/>
            <person name="Hamaji T."/>
            <person name="Kawai-Toyooka H."/>
            <person name="Matsuzaki R."/>
            <person name="Takahashi F."/>
            <person name="Nishimura Y."/>
            <person name="Kawachi M."/>
            <person name="Noguchi H."/>
            <person name="Minakuchi Y."/>
            <person name="Umen J.G."/>
            <person name="Toyoda A."/>
            <person name="Nozaki H."/>
        </authorList>
    </citation>
    <scope>NUCLEOTIDE SEQUENCE</scope>
    <source>
        <strain evidence="2">NIES-3780</strain>
    </source>
</reference>
<feature type="compositionally biased region" description="Low complexity" evidence="1">
    <location>
        <begin position="1348"/>
        <end position="1368"/>
    </location>
</feature>
<feature type="region of interest" description="Disordered" evidence="1">
    <location>
        <begin position="860"/>
        <end position="881"/>
    </location>
</feature>
<evidence type="ECO:0000313" key="3">
    <source>
        <dbReference type="Proteomes" id="UP000747399"/>
    </source>
</evidence>
<sequence length="1740" mass="176497">MGLGGLFGCFCPSIGARARTRERLLNTGDIHSDARNARATLERVNIDFFIRQPKQADSELLAYLVLARDDADATACGAEGTAASEVFSVAFASGSLLRHLGCSSRQDYLARLGAWLVADGELADQFAKLVRCASSLTNGIVVYPLEDGIQLQDGVYNLTLTVKSCLIVDAEGVLSSDGVGQGRPALAVSHKLSRLDDLSAMRQQEMALTTIPAIVTAMLMDGRVVYQNPRSQQYMGNLVSSFTPPPGTSLSALSGSVHPLKRLFGFDPEALQAFEMAMATETEFRRIIKVPKRIKQPQHGTAGPGQVSPGRAGSRGRACAQRERPGGSRLVHQASGLDSLGPGPGARGGVGLGTRGKSQDTSGTNGPASALRSARSGLVSREGSVTRISPGSMRIGLGGSSRRGGMVMGSVASRRGSVLMAHAGAGPMAGGTTGVTAGAAATAAAASSGTRRSVRRCTSVMNLGLRAGVTNNSGSSRPGSTVTSRAPSFLGLTGAGLGGQRQDARMLKPPAVGPIGPGAAAIVQPVCLNGLNDGRSPSETVATAAVAVRSGGAVTWTAGLPLLEAEAGAAGSRSPVAREAPSIERTTAPSSTDVLSDLPTGIMLSGLHRHEEPDSGSQCESESGRSSAGRSITPRTLYSRTRRLLAAAAAEPVLISGEAGAEADSTIAFTNTSPQFSPRSHSHLRLPHQEHPTGTAAEAASVVGSASLTNGVTGSAISQRTRSLTQLNIDGNPSSPRQLIRSARSFEHGNSSGRLSVQPHLNPATDLCKSVDSGTSLGLGLGLGLGGGNEESVTERASFISSRSSRLGRHGSFIMLGGGGSSIGPGALAASASAAFRRSASADPAGLGASGCSSRKGTGTGMLNISSGNSSFTASPRTSARVRALHRSRSIDHPYVKVYARSEPHSQEPASPPRTASAMVSLVEVMPTFMDANGQEVEAAHHPDSASRQYCSVSSIGARAQIGSTPALRVPGGLRGCGSGAGREAPTAGSPPGSGTAGPLLVCVTGMIGSSSSGNPPGFRNSCNLLSSIQEEAIEQKGSKEDTLGAVGLGTGIARMTLAPDVTWSAGSGVRHRTGSSSGAGGILLEYTELEASVEQQAEAVSGFNLPSFVLSHLNSSGGGVERPTSSHNVPLPSLNLGIASGTIEPEEFSYTSGGGAGSYTIGGGGGFSNSVFRGFGAALADSHQLSASILAQRLQAPRQFQAAAGVVVPASTSAASSGAIPLPSAPTVGLATATGSPAASSMHDHRMIAASAAESSGVVNALDVGAMPAVGLVVAQDGRSRPSQKHQQQPLEAPDPDVSPVPALPSVPASGAAGRAEVGHSNDGLAGRSLHGSLALPSAASGGGNPAAGSVTSLKPSGSQSSSPLVVGGSGAPDTTGTAASQLAKPLSSLPRSRITSAAQLGGGTVDAALREAGMDANANGRQGHVHGGGGGGGGGGVFLGAAASRDAGSERHGTVVSDFRISSEGFEDVSTLQSAGPGRGATTFSTLDDVEQYMLSPSPSGQGTPFPVQRDDAAVASAIGTTSVTRDHIPLHQTWTSGDKLPAVAAGSGTTTTTIAAAAYSSVVTERTMPEAAVSGLSHAATCPAPSSATAADGRGRGGGCSIGVPTVTGTASGMMTLTSTGMAARVPQLRRRSTKDRLMSLLTSLSRDESDDEEPGDEHEWHDVYACVRQEPASGRAVAVITQTEVTEQVEVQRKLEALLEHEHKVTRWLRKSKEGWTRLKRCKPLYRNRRPAMSGE</sequence>
<feature type="compositionally biased region" description="Gly residues" evidence="1">
    <location>
        <begin position="342"/>
        <end position="354"/>
    </location>
</feature>
<feature type="compositionally biased region" description="Low complexity" evidence="1">
    <location>
        <begin position="620"/>
        <end position="631"/>
    </location>
</feature>
<evidence type="ECO:0000256" key="1">
    <source>
        <dbReference type="SAM" id="MobiDB-lite"/>
    </source>
</evidence>
<accession>A0A8J4AW15</accession>
<name>A0A8J4AW15_9CHLO</name>
<feature type="compositionally biased region" description="Polar residues" evidence="1">
    <location>
        <begin position="584"/>
        <end position="594"/>
    </location>
</feature>
<keyword evidence="3" id="KW-1185">Reference proteome</keyword>
<feature type="compositionally biased region" description="Low complexity" evidence="1">
    <location>
        <begin position="1330"/>
        <end position="1341"/>
    </location>
</feature>
<proteinExistence type="predicted"/>
<dbReference type="Proteomes" id="UP000747399">
    <property type="component" value="Unassembled WGS sequence"/>
</dbReference>
<feature type="region of interest" description="Disordered" evidence="1">
    <location>
        <begin position="567"/>
        <end position="635"/>
    </location>
</feature>
<organism evidence="2 3">
    <name type="scientific">Volvox africanus</name>
    <dbReference type="NCBI Taxonomy" id="51714"/>
    <lineage>
        <taxon>Eukaryota</taxon>
        <taxon>Viridiplantae</taxon>
        <taxon>Chlorophyta</taxon>
        <taxon>core chlorophytes</taxon>
        <taxon>Chlorophyceae</taxon>
        <taxon>CS clade</taxon>
        <taxon>Chlamydomonadales</taxon>
        <taxon>Volvocaceae</taxon>
        <taxon>Volvox</taxon>
    </lineage>
</organism>
<comment type="caution">
    <text evidence="2">The sequence shown here is derived from an EMBL/GenBank/DDBJ whole genome shotgun (WGS) entry which is preliminary data.</text>
</comment>
<gene>
    <name evidence="2" type="ORF">Vafri_3684</name>
</gene>
<feature type="region of interest" description="Disordered" evidence="1">
    <location>
        <begin position="292"/>
        <end position="384"/>
    </location>
</feature>
<protein>
    <submittedName>
        <fullName evidence="2">Uncharacterized protein</fullName>
    </submittedName>
</protein>
<feature type="compositionally biased region" description="Polar residues" evidence="1">
    <location>
        <begin position="860"/>
        <end position="878"/>
    </location>
</feature>